<reference evidence="6" key="1">
    <citation type="submission" date="2014-09" db="EMBL/GenBank/DDBJ databases">
        <title>Vibrio variabilis JCM 19239. (C206) whole genome shotgun sequence.</title>
        <authorList>
            <person name="Sawabe T."/>
            <person name="Meirelles P."/>
            <person name="Nakanishi M."/>
            <person name="Sayaka M."/>
            <person name="Hattori M."/>
            <person name="Ohkuma M."/>
        </authorList>
    </citation>
    <scope>NUCLEOTIDE SEQUENCE [LARGE SCALE GENOMIC DNA]</scope>
    <source>
        <strain evidence="6">JCM 19239</strain>
    </source>
</reference>
<proteinExistence type="predicted"/>
<comment type="caution">
    <text evidence="5">The sequence shown here is derived from an EMBL/GenBank/DDBJ whole genome shotgun (WGS) entry which is preliminary data.</text>
</comment>
<dbReference type="InterPro" id="IPR001789">
    <property type="entry name" value="Sig_transdc_resp-reg_receiver"/>
</dbReference>
<feature type="domain" description="Response regulatory" evidence="4">
    <location>
        <begin position="14"/>
        <end position="55"/>
    </location>
</feature>
<protein>
    <recommendedName>
        <fullName evidence="4">Response regulatory domain-containing protein</fullName>
    </recommendedName>
</protein>
<dbReference type="EMBL" id="BBMS01000070">
    <property type="protein sequence ID" value="GAL29671.1"/>
    <property type="molecule type" value="Genomic_DNA"/>
</dbReference>
<dbReference type="InterPro" id="IPR011006">
    <property type="entry name" value="CheY-like_superfamily"/>
</dbReference>
<keyword evidence="1" id="KW-0597">Phosphoprotein</keyword>
<dbReference type="PANTHER" id="PTHR45339">
    <property type="entry name" value="HYBRID SIGNAL TRANSDUCTION HISTIDINE KINASE J"/>
    <property type="match status" value="1"/>
</dbReference>
<comment type="caution">
    <text evidence="3">Lacks conserved residue(s) required for the propagation of feature annotation.</text>
</comment>
<keyword evidence="2" id="KW-0902">Two-component regulatory system</keyword>
<dbReference type="Proteomes" id="UP000029223">
    <property type="component" value="Unassembled WGS sequence"/>
</dbReference>
<evidence type="ECO:0000313" key="6">
    <source>
        <dbReference type="Proteomes" id="UP000029223"/>
    </source>
</evidence>
<organism evidence="5 6">
    <name type="scientific">Vibrio variabilis</name>
    <dbReference type="NCBI Taxonomy" id="990271"/>
    <lineage>
        <taxon>Bacteria</taxon>
        <taxon>Pseudomonadati</taxon>
        <taxon>Pseudomonadota</taxon>
        <taxon>Gammaproteobacteria</taxon>
        <taxon>Vibrionales</taxon>
        <taxon>Vibrionaceae</taxon>
        <taxon>Vibrio</taxon>
    </lineage>
</organism>
<sequence>MIQPTPNPQNESQEILLVEDNKTTRILMSSLLKKRGYKVTVAEHGQEALDVFKRK</sequence>
<evidence type="ECO:0000259" key="4">
    <source>
        <dbReference type="PROSITE" id="PS50110"/>
    </source>
</evidence>
<name>A0ABQ0JLP7_9VIBR</name>
<dbReference type="PANTHER" id="PTHR45339:SF1">
    <property type="entry name" value="HYBRID SIGNAL TRANSDUCTION HISTIDINE KINASE J"/>
    <property type="match status" value="1"/>
</dbReference>
<accession>A0ABQ0JLP7</accession>
<evidence type="ECO:0000256" key="3">
    <source>
        <dbReference type="PROSITE-ProRule" id="PRU00169"/>
    </source>
</evidence>
<evidence type="ECO:0000256" key="2">
    <source>
        <dbReference type="ARBA" id="ARBA00023012"/>
    </source>
</evidence>
<keyword evidence="6" id="KW-1185">Reference proteome</keyword>
<dbReference type="SUPFAM" id="SSF52172">
    <property type="entry name" value="CheY-like"/>
    <property type="match status" value="1"/>
</dbReference>
<gene>
    <name evidence="5" type="ORF">JCM19239_2599</name>
</gene>
<dbReference type="Gene3D" id="3.40.50.2300">
    <property type="match status" value="1"/>
</dbReference>
<evidence type="ECO:0000256" key="1">
    <source>
        <dbReference type="ARBA" id="ARBA00022553"/>
    </source>
</evidence>
<evidence type="ECO:0000313" key="5">
    <source>
        <dbReference type="EMBL" id="GAL29671.1"/>
    </source>
</evidence>
<dbReference type="PROSITE" id="PS50110">
    <property type="entry name" value="RESPONSE_REGULATORY"/>
    <property type="match status" value="1"/>
</dbReference>